<evidence type="ECO:0000313" key="2">
    <source>
        <dbReference type="Proteomes" id="UP000299102"/>
    </source>
</evidence>
<dbReference type="Proteomes" id="UP000299102">
    <property type="component" value="Unassembled WGS sequence"/>
</dbReference>
<keyword evidence="2" id="KW-1185">Reference proteome</keyword>
<accession>A0A4C1ZFB6</accession>
<sequence length="139" mass="16087">MREKWRESTTQALFGNDVSNQRRLPEEGRRVLRFRVARKGITHRKTNILITETGISNGYPLSVSLINNELRQHHIHCPGPKRRFSLVLWKPGTTKVQQTPRPNTNICFINKHLCWCENRTRDPCFSTGVLSHCAKQLVG</sequence>
<reference evidence="1 2" key="1">
    <citation type="journal article" date="2019" name="Commun. Biol.">
        <title>The bagworm genome reveals a unique fibroin gene that provides high tensile strength.</title>
        <authorList>
            <person name="Kono N."/>
            <person name="Nakamura H."/>
            <person name="Ohtoshi R."/>
            <person name="Tomita M."/>
            <person name="Numata K."/>
            <person name="Arakawa K."/>
        </authorList>
    </citation>
    <scope>NUCLEOTIDE SEQUENCE [LARGE SCALE GENOMIC DNA]</scope>
</reference>
<dbReference type="EMBL" id="BGZK01001759">
    <property type="protein sequence ID" value="GBP85784.1"/>
    <property type="molecule type" value="Genomic_DNA"/>
</dbReference>
<organism evidence="1 2">
    <name type="scientific">Eumeta variegata</name>
    <name type="common">Bagworm moth</name>
    <name type="synonym">Eumeta japonica</name>
    <dbReference type="NCBI Taxonomy" id="151549"/>
    <lineage>
        <taxon>Eukaryota</taxon>
        <taxon>Metazoa</taxon>
        <taxon>Ecdysozoa</taxon>
        <taxon>Arthropoda</taxon>
        <taxon>Hexapoda</taxon>
        <taxon>Insecta</taxon>
        <taxon>Pterygota</taxon>
        <taxon>Neoptera</taxon>
        <taxon>Endopterygota</taxon>
        <taxon>Lepidoptera</taxon>
        <taxon>Glossata</taxon>
        <taxon>Ditrysia</taxon>
        <taxon>Tineoidea</taxon>
        <taxon>Psychidae</taxon>
        <taxon>Oiketicinae</taxon>
        <taxon>Eumeta</taxon>
    </lineage>
</organism>
<protein>
    <submittedName>
        <fullName evidence="1">Uncharacterized protein</fullName>
    </submittedName>
</protein>
<evidence type="ECO:0000313" key="1">
    <source>
        <dbReference type="EMBL" id="GBP85784.1"/>
    </source>
</evidence>
<name>A0A4C1ZFB6_EUMVA</name>
<comment type="caution">
    <text evidence="1">The sequence shown here is derived from an EMBL/GenBank/DDBJ whole genome shotgun (WGS) entry which is preliminary data.</text>
</comment>
<proteinExistence type="predicted"/>
<gene>
    <name evidence="1" type="ORF">EVAR_84600_1</name>
</gene>
<dbReference type="AlphaFoldDB" id="A0A4C1ZFB6"/>